<dbReference type="EMBL" id="GBRH01255568">
    <property type="protein sequence ID" value="JAD42327.1"/>
    <property type="molecule type" value="Transcribed_RNA"/>
</dbReference>
<reference evidence="1" key="1">
    <citation type="submission" date="2014-09" db="EMBL/GenBank/DDBJ databases">
        <authorList>
            <person name="Magalhaes I.L.F."/>
            <person name="Oliveira U."/>
            <person name="Santos F.R."/>
            <person name="Vidigal T.H.D.A."/>
            <person name="Brescovit A.D."/>
            <person name="Santos A.J."/>
        </authorList>
    </citation>
    <scope>NUCLEOTIDE SEQUENCE</scope>
    <source>
        <tissue evidence="1">Shoot tissue taken approximately 20 cm above the soil surface</tissue>
    </source>
</reference>
<protein>
    <submittedName>
        <fullName evidence="1">Uncharacterized protein</fullName>
    </submittedName>
</protein>
<reference evidence="1" key="2">
    <citation type="journal article" date="2015" name="Data Brief">
        <title>Shoot transcriptome of the giant reed, Arundo donax.</title>
        <authorList>
            <person name="Barrero R.A."/>
            <person name="Guerrero F.D."/>
            <person name="Moolhuijzen P."/>
            <person name="Goolsby J.A."/>
            <person name="Tidwell J."/>
            <person name="Bellgard S.E."/>
            <person name="Bellgard M.I."/>
        </authorList>
    </citation>
    <scope>NUCLEOTIDE SEQUENCE</scope>
    <source>
        <tissue evidence="1">Shoot tissue taken approximately 20 cm above the soil surface</tissue>
    </source>
</reference>
<evidence type="ECO:0000313" key="1">
    <source>
        <dbReference type="EMBL" id="JAD42327.1"/>
    </source>
</evidence>
<accession>A0A0A9A5K9</accession>
<dbReference type="AlphaFoldDB" id="A0A0A9A5K9"/>
<organism evidence="1">
    <name type="scientific">Arundo donax</name>
    <name type="common">Giant reed</name>
    <name type="synonym">Donax arundinaceus</name>
    <dbReference type="NCBI Taxonomy" id="35708"/>
    <lineage>
        <taxon>Eukaryota</taxon>
        <taxon>Viridiplantae</taxon>
        <taxon>Streptophyta</taxon>
        <taxon>Embryophyta</taxon>
        <taxon>Tracheophyta</taxon>
        <taxon>Spermatophyta</taxon>
        <taxon>Magnoliopsida</taxon>
        <taxon>Liliopsida</taxon>
        <taxon>Poales</taxon>
        <taxon>Poaceae</taxon>
        <taxon>PACMAD clade</taxon>
        <taxon>Arundinoideae</taxon>
        <taxon>Arundineae</taxon>
        <taxon>Arundo</taxon>
    </lineage>
</organism>
<proteinExistence type="predicted"/>
<sequence length="29" mass="3366">MYSQALAYKKPNKQFGVITTSCMIFHEND</sequence>
<name>A0A0A9A5K9_ARUDO</name>